<protein>
    <submittedName>
        <fullName evidence="4">DnaJ homolog subfamily C member 30-like</fullName>
    </submittedName>
</protein>
<evidence type="ECO:0000256" key="1">
    <source>
        <dbReference type="SAM" id="Phobius"/>
    </source>
</evidence>
<dbReference type="InterPro" id="IPR036869">
    <property type="entry name" value="J_dom_sf"/>
</dbReference>
<keyword evidence="1" id="KW-0472">Membrane</keyword>
<dbReference type="InterPro" id="IPR052763">
    <property type="entry name" value="DnaJ_C4"/>
</dbReference>
<dbReference type="PROSITE" id="PS50076">
    <property type="entry name" value="DNAJ_2"/>
    <property type="match status" value="1"/>
</dbReference>
<keyword evidence="3" id="KW-1185">Reference proteome</keyword>
<dbReference type="FunCoup" id="A0A1S3JZV5">
    <property type="interactions" value="844"/>
</dbReference>
<dbReference type="SUPFAM" id="SSF46565">
    <property type="entry name" value="Chaperone J-domain"/>
    <property type="match status" value="1"/>
</dbReference>
<dbReference type="Pfam" id="PF00226">
    <property type="entry name" value="DnaJ"/>
    <property type="match status" value="1"/>
</dbReference>
<dbReference type="PANTHER" id="PTHR44825">
    <property type="match status" value="1"/>
</dbReference>
<dbReference type="RefSeq" id="XP_013415827.1">
    <property type="nucleotide sequence ID" value="XM_013560373.1"/>
</dbReference>
<dbReference type="STRING" id="7574.A0A1S3JZV5"/>
<organism evidence="3 4">
    <name type="scientific">Lingula anatina</name>
    <name type="common">Brachiopod</name>
    <name type="synonym">Lingula unguis</name>
    <dbReference type="NCBI Taxonomy" id="7574"/>
    <lineage>
        <taxon>Eukaryota</taxon>
        <taxon>Metazoa</taxon>
        <taxon>Spiralia</taxon>
        <taxon>Lophotrochozoa</taxon>
        <taxon>Brachiopoda</taxon>
        <taxon>Linguliformea</taxon>
        <taxon>Lingulata</taxon>
        <taxon>Lingulida</taxon>
        <taxon>Linguloidea</taxon>
        <taxon>Lingulidae</taxon>
        <taxon>Lingula</taxon>
    </lineage>
</organism>
<dbReference type="InterPro" id="IPR001623">
    <property type="entry name" value="DnaJ_domain"/>
</dbReference>
<evidence type="ECO:0000259" key="2">
    <source>
        <dbReference type="PROSITE" id="PS50076"/>
    </source>
</evidence>
<keyword evidence="1" id="KW-1133">Transmembrane helix</keyword>
<dbReference type="PANTHER" id="PTHR44825:SF1">
    <property type="entry name" value="DNAJ HOMOLOG SUBFAMILY C MEMBER 4"/>
    <property type="match status" value="1"/>
</dbReference>
<gene>
    <name evidence="4" type="primary">LOC106177549</name>
</gene>
<dbReference type="Gene3D" id="1.10.287.110">
    <property type="entry name" value="DnaJ domain"/>
    <property type="match status" value="1"/>
</dbReference>
<proteinExistence type="predicted"/>
<dbReference type="OrthoDB" id="376357at2759"/>
<dbReference type="CDD" id="cd06257">
    <property type="entry name" value="DnaJ"/>
    <property type="match status" value="1"/>
</dbReference>
<feature type="transmembrane region" description="Helical" evidence="1">
    <location>
        <begin position="198"/>
        <end position="216"/>
    </location>
</feature>
<keyword evidence="1" id="KW-0812">Transmembrane</keyword>
<name>A0A1S3JZV5_LINAN</name>
<reference evidence="4" key="1">
    <citation type="submission" date="2025-08" db="UniProtKB">
        <authorList>
            <consortium name="RefSeq"/>
        </authorList>
    </citation>
    <scope>IDENTIFICATION</scope>
    <source>
        <tissue evidence="4">Gonads</tissue>
    </source>
</reference>
<evidence type="ECO:0000313" key="3">
    <source>
        <dbReference type="Proteomes" id="UP000085678"/>
    </source>
</evidence>
<dbReference type="SMART" id="SM00271">
    <property type="entry name" value="DnaJ"/>
    <property type="match status" value="1"/>
</dbReference>
<evidence type="ECO:0000313" key="4">
    <source>
        <dbReference type="RefSeq" id="XP_013415827.1"/>
    </source>
</evidence>
<feature type="domain" description="J" evidence="2">
    <location>
        <begin position="43"/>
        <end position="107"/>
    </location>
</feature>
<dbReference type="PRINTS" id="PR00625">
    <property type="entry name" value="JDOMAIN"/>
</dbReference>
<sequence>MAFQRIQSDSVKVAHFVCNLQSQHVRQPLRCFRTSQQKHQFQNHYATLGISHTASAKQIKAAYIELSKKFHPDRSSASNAHEKFTEINKAYEVIGNDSMRRKYDNEFFLHFPSKFKESSTMSYKYPQSRQGPGVGQHWKTPEDFDRWYAENYKRILEHRRQMERDAEKRRRAFIKENQRIMRELFNQIHDTIVDGGRVFAVFITIFIPCLLTYMLCEAPQSKKKV</sequence>
<dbReference type="InParanoid" id="A0A1S3JZV5"/>
<dbReference type="OMA" id="CHSILRI"/>
<dbReference type="Proteomes" id="UP000085678">
    <property type="component" value="Unplaced"/>
</dbReference>
<dbReference type="KEGG" id="lak:106177549"/>
<dbReference type="AlphaFoldDB" id="A0A1S3JZV5"/>
<accession>A0A1S3JZV5</accession>
<dbReference type="GeneID" id="106177549"/>